<keyword evidence="2" id="KW-0238">DNA-binding</keyword>
<dbReference type="PANTHER" id="PTHR30055:SF234">
    <property type="entry name" value="HTH-TYPE TRANSCRIPTIONAL REGULATOR BETI"/>
    <property type="match status" value="1"/>
</dbReference>
<dbReference type="SUPFAM" id="SSF48498">
    <property type="entry name" value="Tetracyclin repressor-like, C-terminal domain"/>
    <property type="match status" value="1"/>
</dbReference>
<dbReference type="Gene3D" id="1.10.357.10">
    <property type="entry name" value="Tetracycline Repressor, domain 2"/>
    <property type="match status" value="1"/>
</dbReference>
<dbReference type="PANTHER" id="PTHR30055">
    <property type="entry name" value="HTH-TYPE TRANSCRIPTIONAL REGULATOR RUTR"/>
    <property type="match status" value="1"/>
</dbReference>
<gene>
    <name evidence="5" type="ORF">HDA43_005002</name>
</gene>
<dbReference type="RefSeq" id="WP_179825601.1">
    <property type="nucleotide sequence ID" value="NZ_JACCCO010000002.1"/>
</dbReference>
<dbReference type="EMBL" id="JACCCO010000002">
    <property type="protein sequence ID" value="NYF42801.1"/>
    <property type="molecule type" value="Genomic_DNA"/>
</dbReference>
<protein>
    <submittedName>
        <fullName evidence="5">AcrR family transcriptional regulator</fullName>
    </submittedName>
</protein>
<proteinExistence type="predicted"/>
<name>A0A852V8P2_9ACTN</name>
<dbReference type="AlphaFoldDB" id="A0A852V8P2"/>
<organism evidence="5 6">
    <name type="scientific">Streptosporangium sandarakinum</name>
    <dbReference type="NCBI Taxonomy" id="1260955"/>
    <lineage>
        <taxon>Bacteria</taxon>
        <taxon>Bacillati</taxon>
        <taxon>Actinomycetota</taxon>
        <taxon>Actinomycetes</taxon>
        <taxon>Streptosporangiales</taxon>
        <taxon>Streptosporangiaceae</taxon>
        <taxon>Streptosporangium</taxon>
    </lineage>
</organism>
<dbReference type="Pfam" id="PF00440">
    <property type="entry name" value="TetR_N"/>
    <property type="match status" value="1"/>
</dbReference>
<dbReference type="SUPFAM" id="SSF46689">
    <property type="entry name" value="Homeodomain-like"/>
    <property type="match status" value="1"/>
</dbReference>
<keyword evidence="3" id="KW-0804">Transcription</keyword>
<evidence type="ECO:0000259" key="4">
    <source>
        <dbReference type="Pfam" id="PF00440"/>
    </source>
</evidence>
<keyword evidence="1" id="KW-0805">Transcription regulation</keyword>
<feature type="domain" description="HTH tetR-type" evidence="4">
    <location>
        <begin position="21"/>
        <end position="68"/>
    </location>
</feature>
<keyword evidence="6" id="KW-1185">Reference proteome</keyword>
<dbReference type="GO" id="GO:0003700">
    <property type="term" value="F:DNA-binding transcription factor activity"/>
    <property type="evidence" value="ECO:0007669"/>
    <property type="project" value="TreeGrafter"/>
</dbReference>
<accession>A0A852V8P2</accession>
<dbReference type="Proteomes" id="UP000576393">
    <property type="component" value="Unassembled WGS sequence"/>
</dbReference>
<dbReference type="InterPro" id="IPR009057">
    <property type="entry name" value="Homeodomain-like_sf"/>
</dbReference>
<dbReference type="InterPro" id="IPR001647">
    <property type="entry name" value="HTH_TetR"/>
</dbReference>
<evidence type="ECO:0000313" key="6">
    <source>
        <dbReference type="Proteomes" id="UP000576393"/>
    </source>
</evidence>
<evidence type="ECO:0000313" key="5">
    <source>
        <dbReference type="EMBL" id="NYF42801.1"/>
    </source>
</evidence>
<dbReference type="GO" id="GO:0000976">
    <property type="term" value="F:transcription cis-regulatory region binding"/>
    <property type="evidence" value="ECO:0007669"/>
    <property type="project" value="TreeGrafter"/>
</dbReference>
<reference evidence="5 6" key="1">
    <citation type="submission" date="2020-07" db="EMBL/GenBank/DDBJ databases">
        <title>Sequencing the genomes of 1000 actinobacteria strains.</title>
        <authorList>
            <person name="Klenk H.-P."/>
        </authorList>
    </citation>
    <scope>NUCLEOTIDE SEQUENCE [LARGE SCALE GENOMIC DNA]</scope>
    <source>
        <strain evidence="5 6">DSM 45763</strain>
    </source>
</reference>
<dbReference type="InterPro" id="IPR036271">
    <property type="entry name" value="Tet_transcr_reg_TetR-rel_C_sf"/>
</dbReference>
<sequence length="216" mass="23708">MRVSQAGEGRSLAATARRAQIVAATIETIAELGYPQTSFARIAERAGLSSTRLISYHFAGKDELIGAVVTEVHQAIGRFMTERLAGRPDARSALRAYITGVVEFVAEHRAQMQALMEIFLDFRGQDGDGGSYDAATERQVLGSLEEILRWGQATGEFRDFDTFVMAATVQRSVDGLPFLLRTEPDLDLSHYADELATIFDLATRNRHPLSEGGDAR</sequence>
<dbReference type="InterPro" id="IPR050109">
    <property type="entry name" value="HTH-type_TetR-like_transc_reg"/>
</dbReference>
<comment type="caution">
    <text evidence="5">The sequence shown here is derived from an EMBL/GenBank/DDBJ whole genome shotgun (WGS) entry which is preliminary data.</text>
</comment>
<evidence type="ECO:0000256" key="3">
    <source>
        <dbReference type="ARBA" id="ARBA00023163"/>
    </source>
</evidence>
<evidence type="ECO:0000256" key="1">
    <source>
        <dbReference type="ARBA" id="ARBA00023015"/>
    </source>
</evidence>
<dbReference type="Gene3D" id="1.10.10.60">
    <property type="entry name" value="Homeodomain-like"/>
    <property type="match status" value="1"/>
</dbReference>
<evidence type="ECO:0000256" key="2">
    <source>
        <dbReference type="ARBA" id="ARBA00023125"/>
    </source>
</evidence>